<feature type="compositionally biased region" description="Low complexity" evidence="1">
    <location>
        <begin position="1"/>
        <end position="14"/>
    </location>
</feature>
<dbReference type="EMBL" id="CAJHJT010000034">
    <property type="protein sequence ID" value="CAD7003919.1"/>
    <property type="molecule type" value="Genomic_DNA"/>
</dbReference>
<evidence type="ECO:0000313" key="3">
    <source>
        <dbReference type="Proteomes" id="UP000606786"/>
    </source>
</evidence>
<gene>
    <name evidence="2" type="ORF">CCAP1982_LOCUS12344</name>
</gene>
<feature type="region of interest" description="Disordered" evidence="1">
    <location>
        <begin position="1"/>
        <end position="20"/>
    </location>
</feature>
<comment type="caution">
    <text evidence="2">The sequence shown here is derived from an EMBL/GenBank/DDBJ whole genome shotgun (WGS) entry which is preliminary data.</text>
</comment>
<dbReference type="Proteomes" id="UP000606786">
    <property type="component" value="Unassembled WGS sequence"/>
</dbReference>
<reference evidence="2" key="1">
    <citation type="submission" date="2020-11" db="EMBL/GenBank/DDBJ databases">
        <authorList>
            <person name="Whitehead M."/>
        </authorList>
    </citation>
    <scope>NUCLEOTIDE SEQUENCE</scope>
    <source>
        <strain evidence="2">EGII</strain>
    </source>
</reference>
<name>A0A811UXK2_CERCA</name>
<dbReference type="AlphaFoldDB" id="A0A811UXK2"/>
<evidence type="ECO:0000256" key="1">
    <source>
        <dbReference type="SAM" id="MobiDB-lite"/>
    </source>
</evidence>
<protein>
    <submittedName>
        <fullName evidence="2">(Mediterranean fruit fly) hypothetical protein</fullName>
    </submittedName>
</protein>
<accession>A0A811UXK2</accession>
<keyword evidence="3" id="KW-1185">Reference proteome</keyword>
<sequence length="56" mass="5988">MRNDRASQAAAAASTTPKTNKALTSCAELSIRMHYALVGDAVKMLVACLLHVSRRS</sequence>
<proteinExistence type="predicted"/>
<organism evidence="2 3">
    <name type="scientific">Ceratitis capitata</name>
    <name type="common">Mediterranean fruit fly</name>
    <name type="synonym">Tephritis capitata</name>
    <dbReference type="NCBI Taxonomy" id="7213"/>
    <lineage>
        <taxon>Eukaryota</taxon>
        <taxon>Metazoa</taxon>
        <taxon>Ecdysozoa</taxon>
        <taxon>Arthropoda</taxon>
        <taxon>Hexapoda</taxon>
        <taxon>Insecta</taxon>
        <taxon>Pterygota</taxon>
        <taxon>Neoptera</taxon>
        <taxon>Endopterygota</taxon>
        <taxon>Diptera</taxon>
        <taxon>Brachycera</taxon>
        <taxon>Muscomorpha</taxon>
        <taxon>Tephritoidea</taxon>
        <taxon>Tephritidae</taxon>
        <taxon>Ceratitis</taxon>
        <taxon>Ceratitis</taxon>
    </lineage>
</organism>
<evidence type="ECO:0000313" key="2">
    <source>
        <dbReference type="EMBL" id="CAD7003919.1"/>
    </source>
</evidence>